<dbReference type="NCBIfam" id="TIGR01484">
    <property type="entry name" value="HAD-SF-IIB"/>
    <property type="match status" value="1"/>
</dbReference>
<dbReference type="GeneID" id="86971519"/>
<dbReference type="PROSITE" id="PS01229">
    <property type="entry name" value="COF_2"/>
    <property type="match status" value="1"/>
</dbReference>
<dbReference type="GO" id="GO:0005829">
    <property type="term" value="C:cytosol"/>
    <property type="evidence" value="ECO:0007669"/>
    <property type="project" value="TreeGrafter"/>
</dbReference>
<dbReference type="SFLD" id="SFLDS00003">
    <property type="entry name" value="Haloacid_Dehalogenase"/>
    <property type="match status" value="1"/>
</dbReference>
<name>A0A178HF29_9LACT</name>
<dbReference type="CDD" id="cd07516">
    <property type="entry name" value="HAD_Pase"/>
    <property type="match status" value="1"/>
</dbReference>
<protein>
    <submittedName>
        <fullName evidence="1">Cof-type HAD-IIB family hydrolase</fullName>
    </submittedName>
</protein>
<dbReference type="RefSeq" id="WP_064292718.1">
    <property type="nucleotide sequence ID" value="NZ_JASODP010000001.1"/>
</dbReference>
<organism evidence="1 2">
    <name type="scientific">Aerococcus urinae</name>
    <dbReference type="NCBI Taxonomy" id="1376"/>
    <lineage>
        <taxon>Bacteria</taxon>
        <taxon>Bacillati</taxon>
        <taxon>Bacillota</taxon>
        <taxon>Bacilli</taxon>
        <taxon>Lactobacillales</taxon>
        <taxon>Aerococcaceae</taxon>
        <taxon>Aerococcus</taxon>
    </lineage>
</organism>
<dbReference type="SFLD" id="SFLDG01140">
    <property type="entry name" value="C2.B:_Phosphomannomutase_and_P"/>
    <property type="match status" value="1"/>
</dbReference>
<reference evidence="1 2" key="1">
    <citation type="submission" date="2018-04" db="EMBL/GenBank/DDBJ databases">
        <title>Aerococcus urinae genomes.</title>
        <authorList>
            <person name="Hilt E."/>
            <person name="Gilbert N.M."/>
            <person name="Thomas-White K."/>
            <person name="Putonti C."/>
            <person name="Lewis A.L."/>
            <person name="Visck K.L."/>
            <person name="Wolfe A.J."/>
        </authorList>
    </citation>
    <scope>NUCLEOTIDE SEQUENCE [LARGE SCALE GENOMIC DNA]</scope>
    <source>
        <strain evidence="1 2">UMB7480</strain>
    </source>
</reference>
<comment type="caution">
    <text evidence="1">The sequence shown here is derived from an EMBL/GenBank/DDBJ whole genome shotgun (WGS) entry which is preliminary data.</text>
</comment>
<evidence type="ECO:0000313" key="2">
    <source>
        <dbReference type="Proteomes" id="UP000251923"/>
    </source>
</evidence>
<dbReference type="AlphaFoldDB" id="A0A178HF29"/>
<dbReference type="Gene3D" id="3.30.1240.10">
    <property type="match status" value="1"/>
</dbReference>
<dbReference type="InterPro" id="IPR000150">
    <property type="entry name" value="Cof"/>
</dbReference>
<dbReference type="InterPro" id="IPR006379">
    <property type="entry name" value="HAD-SF_hydro_IIB"/>
</dbReference>
<dbReference type="InterPro" id="IPR036412">
    <property type="entry name" value="HAD-like_sf"/>
</dbReference>
<accession>A0A178HF29</accession>
<sequence>MTQAQIKLVISDIDGTILDSNHQVDDQLKDQIKALKKQGITFVLASARSPRGMYGLARELELDQNPIATYNGALIVPSDPEKLDQALVNHVIDPNEAGKLIDILQNQFPTVSINPYAGADWYANAKSPWTDEEVAITQDSPIIKDPQALLEEGIGINKFLLIDQPNQISRLETYLKSLNFQYCDFYLSKDNYLEVTAKGVSKENALGEIAELYQVPMENCLAIGDNFNDIPMLKLAGLGIAMANAPEEVQAAADEITSSNDDHGVSQALSQWVL</sequence>
<dbReference type="GO" id="GO:0000287">
    <property type="term" value="F:magnesium ion binding"/>
    <property type="evidence" value="ECO:0007669"/>
    <property type="project" value="TreeGrafter"/>
</dbReference>
<evidence type="ECO:0000313" key="1">
    <source>
        <dbReference type="EMBL" id="RAV77904.1"/>
    </source>
</evidence>
<dbReference type="PANTHER" id="PTHR10000">
    <property type="entry name" value="PHOSPHOSERINE PHOSPHATASE"/>
    <property type="match status" value="1"/>
</dbReference>
<dbReference type="PANTHER" id="PTHR10000:SF8">
    <property type="entry name" value="HAD SUPERFAMILY HYDROLASE-LIKE, TYPE 3"/>
    <property type="match status" value="1"/>
</dbReference>
<dbReference type="NCBIfam" id="TIGR00099">
    <property type="entry name" value="Cof-subfamily"/>
    <property type="match status" value="1"/>
</dbReference>
<dbReference type="InterPro" id="IPR023214">
    <property type="entry name" value="HAD_sf"/>
</dbReference>
<dbReference type="Gene3D" id="3.40.50.1000">
    <property type="entry name" value="HAD superfamily/HAD-like"/>
    <property type="match status" value="1"/>
</dbReference>
<dbReference type="Proteomes" id="UP000251923">
    <property type="component" value="Unassembled WGS sequence"/>
</dbReference>
<dbReference type="GO" id="GO:0016791">
    <property type="term" value="F:phosphatase activity"/>
    <property type="evidence" value="ECO:0007669"/>
    <property type="project" value="TreeGrafter"/>
</dbReference>
<gene>
    <name evidence="1" type="ORF">DBT54_08030</name>
</gene>
<dbReference type="SUPFAM" id="SSF56784">
    <property type="entry name" value="HAD-like"/>
    <property type="match status" value="1"/>
</dbReference>
<dbReference type="EMBL" id="QMHM01000018">
    <property type="protein sequence ID" value="RAV77904.1"/>
    <property type="molecule type" value="Genomic_DNA"/>
</dbReference>
<keyword evidence="1" id="KW-0378">Hydrolase</keyword>
<proteinExistence type="predicted"/>
<dbReference type="Pfam" id="PF08282">
    <property type="entry name" value="Hydrolase_3"/>
    <property type="match status" value="1"/>
</dbReference>